<feature type="transmembrane region" description="Helical" evidence="6">
    <location>
        <begin position="20"/>
        <end position="41"/>
    </location>
</feature>
<keyword evidence="4" id="KW-0175">Coiled coil</keyword>
<evidence type="ECO:0000256" key="4">
    <source>
        <dbReference type="ARBA" id="ARBA00023054"/>
    </source>
</evidence>
<comment type="function">
    <text evidence="1">Involved in DNA recombination.</text>
</comment>
<gene>
    <name evidence="7" type="ORF">ROR02_29670</name>
</gene>
<protein>
    <recommendedName>
        <fullName evidence="3">DNA recombination protein RmuC homolog</fullName>
    </recommendedName>
</protein>
<accession>A0A512HBL0</accession>
<dbReference type="EMBL" id="BJZO01000116">
    <property type="protein sequence ID" value="GEO82836.1"/>
    <property type="molecule type" value="Genomic_DNA"/>
</dbReference>
<dbReference type="PANTHER" id="PTHR30563">
    <property type="entry name" value="DNA RECOMBINATION PROTEIN RMUC"/>
    <property type="match status" value="1"/>
</dbReference>
<dbReference type="PANTHER" id="PTHR30563:SF0">
    <property type="entry name" value="DNA RECOMBINATION PROTEIN RMUC"/>
    <property type="match status" value="1"/>
</dbReference>
<dbReference type="OrthoDB" id="370725at2"/>
<evidence type="ECO:0000313" key="8">
    <source>
        <dbReference type="Proteomes" id="UP000321567"/>
    </source>
</evidence>
<keyword evidence="5" id="KW-0233">DNA recombination</keyword>
<evidence type="ECO:0000313" key="7">
    <source>
        <dbReference type="EMBL" id="GEO82836.1"/>
    </source>
</evidence>
<evidence type="ECO:0000256" key="5">
    <source>
        <dbReference type="ARBA" id="ARBA00023172"/>
    </source>
</evidence>
<comment type="caution">
    <text evidence="7">The sequence shown here is derived from an EMBL/GenBank/DDBJ whole genome shotgun (WGS) entry which is preliminary data.</text>
</comment>
<sequence length="345" mass="37137">MREAVSASVAGVLPPGAGGIVALGVLALAVLLIGVLVGRLLPRRPAAGLGRPLEILVAATERLAQAQAEMNGRLGQVADGQVRAQETLAARLASIDATQRTLADLSGRVAGLHALLGNKQARGALGQVQMEDLVKDLLPPGAYRFQARLGNGRIADCLLVLPNPPGVLCLDAKYPLEAYRACLEARTDSAREAARRAFAGDVLRHVRDIAERYIVPGETADQALMFVPAESVYAEIHAHHPGVVEEAFRRRVWIVSPTTLMATLTTVRAILKDARLAETATRLRGEIQGLVDDVARLAERAERLGRHFEQAATDVRDLRISATKIVRRGEVIDRQQLGEDEADDR</sequence>
<keyword evidence="6" id="KW-1133">Transmembrane helix</keyword>
<keyword evidence="8" id="KW-1185">Reference proteome</keyword>
<evidence type="ECO:0000256" key="1">
    <source>
        <dbReference type="ARBA" id="ARBA00003416"/>
    </source>
</evidence>
<dbReference type="Proteomes" id="UP000321567">
    <property type="component" value="Unassembled WGS sequence"/>
</dbReference>
<dbReference type="InterPro" id="IPR003798">
    <property type="entry name" value="DNA_recombination_RmuC"/>
</dbReference>
<proteinExistence type="inferred from homology"/>
<keyword evidence="6" id="KW-0472">Membrane</keyword>
<evidence type="ECO:0000256" key="6">
    <source>
        <dbReference type="SAM" id="Phobius"/>
    </source>
</evidence>
<name>A0A512HBL0_9PROT</name>
<organism evidence="7 8">
    <name type="scientific">Pararhodospirillum oryzae</name>
    <dbReference type="NCBI Taxonomy" id="478448"/>
    <lineage>
        <taxon>Bacteria</taxon>
        <taxon>Pseudomonadati</taxon>
        <taxon>Pseudomonadota</taxon>
        <taxon>Alphaproteobacteria</taxon>
        <taxon>Rhodospirillales</taxon>
        <taxon>Rhodospirillaceae</taxon>
        <taxon>Pararhodospirillum</taxon>
    </lineage>
</organism>
<evidence type="ECO:0000256" key="2">
    <source>
        <dbReference type="ARBA" id="ARBA00009840"/>
    </source>
</evidence>
<evidence type="ECO:0000256" key="3">
    <source>
        <dbReference type="ARBA" id="ARBA00021840"/>
    </source>
</evidence>
<comment type="similarity">
    <text evidence="2">Belongs to the RmuC family.</text>
</comment>
<keyword evidence="6" id="KW-0812">Transmembrane</keyword>
<dbReference type="AlphaFoldDB" id="A0A512HBL0"/>
<dbReference type="GO" id="GO:0006310">
    <property type="term" value="P:DNA recombination"/>
    <property type="evidence" value="ECO:0007669"/>
    <property type="project" value="UniProtKB-KW"/>
</dbReference>
<reference evidence="7 8" key="1">
    <citation type="submission" date="2019-07" db="EMBL/GenBank/DDBJ databases">
        <title>Whole genome shotgun sequence of Rhodospirillum oryzae NBRC 107573.</title>
        <authorList>
            <person name="Hosoyama A."/>
            <person name="Uohara A."/>
            <person name="Ohji S."/>
            <person name="Ichikawa N."/>
        </authorList>
    </citation>
    <scope>NUCLEOTIDE SEQUENCE [LARGE SCALE GENOMIC DNA]</scope>
    <source>
        <strain evidence="7 8">NBRC 107573</strain>
    </source>
</reference>
<dbReference type="Pfam" id="PF02646">
    <property type="entry name" value="RmuC"/>
    <property type="match status" value="1"/>
</dbReference>